<dbReference type="PANTHER" id="PTHR47685:SF1">
    <property type="entry name" value="MAGNESIUM TRANSPORT PROTEIN CORA"/>
    <property type="match status" value="1"/>
</dbReference>
<keyword evidence="9 13" id="KW-1133">Transmembrane helix</keyword>
<keyword evidence="5 13" id="KW-1003">Cell membrane</keyword>
<dbReference type="Gene3D" id="3.30.460.20">
    <property type="entry name" value="CorA soluble domain-like"/>
    <property type="match status" value="1"/>
</dbReference>
<comment type="similarity">
    <text evidence="2 13">Belongs to the CorA metal ion transporter (MIT) (TC 1.A.35) family.</text>
</comment>
<accession>A0A0C1TWT0</accession>
<keyword evidence="7 13" id="KW-0812">Transmembrane</keyword>
<dbReference type="NCBIfam" id="TIGR00383">
    <property type="entry name" value="corA"/>
    <property type="match status" value="1"/>
</dbReference>
<dbReference type="AlphaFoldDB" id="A0A0C1TWT0"/>
<organism evidence="14 15">
    <name type="scientific">Geobacter soli</name>
    <dbReference type="NCBI Taxonomy" id="1510391"/>
    <lineage>
        <taxon>Bacteria</taxon>
        <taxon>Pseudomonadati</taxon>
        <taxon>Thermodesulfobacteriota</taxon>
        <taxon>Desulfuromonadia</taxon>
        <taxon>Geobacterales</taxon>
        <taxon>Geobacteraceae</taxon>
        <taxon>Geobacter</taxon>
    </lineage>
</organism>
<dbReference type="GO" id="GO:0015099">
    <property type="term" value="F:nickel cation transmembrane transporter activity"/>
    <property type="evidence" value="ECO:0007669"/>
    <property type="project" value="TreeGrafter"/>
</dbReference>
<dbReference type="InterPro" id="IPR045863">
    <property type="entry name" value="CorA_TM1_TM2"/>
</dbReference>
<evidence type="ECO:0000256" key="8">
    <source>
        <dbReference type="ARBA" id="ARBA00022842"/>
    </source>
</evidence>
<dbReference type="Gene3D" id="1.20.58.340">
    <property type="entry name" value="Magnesium transport protein CorA, transmembrane region"/>
    <property type="match status" value="1"/>
</dbReference>
<feature type="transmembrane region" description="Helical" evidence="13">
    <location>
        <begin position="259"/>
        <end position="279"/>
    </location>
</feature>
<protein>
    <recommendedName>
        <fullName evidence="3 13">Magnesium transport protein CorA</fullName>
    </recommendedName>
</protein>
<dbReference type="GO" id="GO:0005886">
    <property type="term" value="C:plasma membrane"/>
    <property type="evidence" value="ECO:0007669"/>
    <property type="project" value="UniProtKB-SubCell"/>
</dbReference>
<dbReference type="PANTHER" id="PTHR47685">
    <property type="entry name" value="MAGNESIUM TRANSPORT PROTEIN CORA"/>
    <property type="match status" value="1"/>
</dbReference>
<dbReference type="EMBL" id="JXBL01000001">
    <property type="protein sequence ID" value="KIE43863.1"/>
    <property type="molecule type" value="Genomic_DNA"/>
</dbReference>
<dbReference type="CDD" id="cd12836">
    <property type="entry name" value="HpCorA-like"/>
    <property type="match status" value="1"/>
</dbReference>
<dbReference type="GO" id="GO:0015087">
    <property type="term" value="F:cobalt ion transmembrane transporter activity"/>
    <property type="evidence" value="ECO:0007669"/>
    <property type="project" value="UniProtKB-UniRule"/>
</dbReference>
<evidence type="ECO:0000256" key="5">
    <source>
        <dbReference type="ARBA" id="ARBA00022475"/>
    </source>
</evidence>
<evidence type="ECO:0000256" key="6">
    <source>
        <dbReference type="ARBA" id="ARBA00022519"/>
    </source>
</evidence>
<evidence type="ECO:0000256" key="11">
    <source>
        <dbReference type="ARBA" id="ARBA00023136"/>
    </source>
</evidence>
<reference evidence="14 15" key="1">
    <citation type="submission" date="2015-01" db="EMBL/GenBank/DDBJ databases">
        <title>Genome sequence of the anaerobic bacterium Geobacter soli GSS01, a dissimilatory Fe(III) reducer from soil.</title>
        <authorList>
            <person name="Yang G."/>
            <person name="Zhou S."/>
        </authorList>
    </citation>
    <scope>NUCLEOTIDE SEQUENCE [LARGE SCALE GENOMIC DNA]</scope>
    <source>
        <strain evidence="14 15">GSS01</strain>
    </source>
</reference>
<keyword evidence="11 13" id="KW-0472">Membrane</keyword>
<evidence type="ECO:0000256" key="4">
    <source>
        <dbReference type="ARBA" id="ARBA00022448"/>
    </source>
</evidence>
<evidence type="ECO:0000256" key="12">
    <source>
        <dbReference type="ARBA" id="ARBA00034269"/>
    </source>
</evidence>
<evidence type="ECO:0000256" key="10">
    <source>
        <dbReference type="ARBA" id="ARBA00023065"/>
    </source>
</evidence>
<evidence type="ECO:0000256" key="3">
    <source>
        <dbReference type="ARBA" id="ARBA00019439"/>
    </source>
</evidence>
<name>A0A0C1TWT0_9BACT</name>
<dbReference type="SUPFAM" id="SSF144083">
    <property type="entry name" value="Magnesium transport protein CorA, transmembrane region"/>
    <property type="match status" value="1"/>
</dbReference>
<dbReference type="RefSeq" id="WP_010943935.1">
    <property type="nucleotide sequence ID" value="NZ_JXBL01000001.1"/>
</dbReference>
<proteinExistence type="inferred from homology"/>
<keyword evidence="4 13" id="KW-0813">Transport</keyword>
<evidence type="ECO:0000313" key="14">
    <source>
        <dbReference type="EMBL" id="KIE43863.1"/>
    </source>
</evidence>
<dbReference type="GO" id="GO:0015095">
    <property type="term" value="F:magnesium ion transmembrane transporter activity"/>
    <property type="evidence" value="ECO:0007669"/>
    <property type="project" value="UniProtKB-UniRule"/>
</dbReference>
<comment type="function">
    <text evidence="13">Mediates influx of magnesium ions.</text>
</comment>
<dbReference type="InterPro" id="IPR045861">
    <property type="entry name" value="CorA_cytoplasmic_dom"/>
</dbReference>
<keyword evidence="15" id="KW-1185">Reference proteome</keyword>
<evidence type="ECO:0000313" key="15">
    <source>
        <dbReference type="Proteomes" id="UP000031433"/>
    </source>
</evidence>
<dbReference type="Pfam" id="PF01544">
    <property type="entry name" value="CorA"/>
    <property type="match status" value="1"/>
</dbReference>
<dbReference type="InterPro" id="IPR004488">
    <property type="entry name" value="Mg/Co-transport_prot_CorA"/>
</dbReference>
<dbReference type="InterPro" id="IPR050829">
    <property type="entry name" value="CorA_MIT"/>
</dbReference>
<evidence type="ECO:0000256" key="9">
    <source>
        <dbReference type="ARBA" id="ARBA00022989"/>
    </source>
</evidence>
<sequence length="317" mass="37063">MIKAYLRAEDTFRPVAVESDELAELDTDTLVWLDLMSPTTEELATVERCLKLELPTRQESEEIEFSSRYWEDETGIDINTYFLVKQDDKYHNETVSFILKRHFIVTIRFSDHRIFTEFSRRLRLNPRAFRDGADILNGILAMRVDMDADILEALSKSIASIGRKEPQSFDNPTTFLEYITDYEDINITIRENLTDKHRVLSSLLKSTMISEPLKKEFSMMMKDVNSLIISANFNFERLDYLQNLFLNHMSVEQNKVIKIFTVMSVIFLPPTMIASIYGMNYKHMPELEWVFGYPFALSLIVLSAVLPLYIFKKKGWL</sequence>
<comment type="caution">
    <text evidence="14">The sequence shown here is derived from an EMBL/GenBank/DDBJ whole genome shotgun (WGS) entry which is preliminary data.</text>
</comment>
<dbReference type="SUPFAM" id="SSF143865">
    <property type="entry name" value="CorA soluble domain-like"/>
    <property type="match status" value="1"/>
</dbReference>
<comment type="catalytic activity">
    <reaction evidence="12">
        <text>Mg(2+)(in) = Mg(2+)(out)</text>
        <dbReference type="Rhea" id="RHEA:29827"/>
        <dbReference type="ChEBI" id="CHEBI:18420"/>
    </reaction>
</comment>
<keyword evidence="6" id="KW-0997">Cell inner membrane</keyword>
<dbReference type="FunFam" id="1.20.58.340:FF:000001">
    <property type="entry name" value="Magnesium transport protein CorA"/>
    <property type="match status" value="1"/>
</dbReference>
<dbReference type="SMR" id="A0A0C1TWT0"/>
<evidence type="ECO:0000256" key="13">
    <source>
        <dbReference type="RuleBase" id="RU362010"/>
    </source>
</evidence>
<evidence type="ECO:0000256" key="7">
    <source>
        <dbReference type="ARBA" id="ARBA00022692"/>
    </source>
</evidence>
<evidence type="ECO:0000256" key="1">
    <source>
        <dbReference type="ARBA" id="ARBA00004429"/>
    </source>
</evidence>
<keyword evidence="8 13" id="KW-0460">Magnesium</keyword>
<comment type="subcellular location">
    <subcellularLocation>
        <location evidence="1">Cell inner membrane</location>
        <topology evidence="1">Multi-pass membrane protein</topology>
    </subcellularLocation>
    <subcellularLocation>
        <location evidence="13">Membrane</location>
        <topology evidence="13">Multi-pass membrane protein</topology>
    </subcellularLocation>
</comment>
<feature type="transmembrane region" description="Helical" evidence="13">
    <location>
        <begin position="291"/>
        <end position="311"/>
    </location>
</feature>
<gene>
    <name evidence="13" type="primary">corA</name>
    <name evidence="14" type="ORF">SE37_15130</name>
</gene>
<dbReference type="InterPro" id="IPR002523">
    <property type="entry name" value="MgTranspt_CorA/ZnTranspt_ZntB"/>
</dbReference>
<dbReference type="Proteomes" id="UP000031433">
    <property type="component" value="Unassembled WGS sequence"/>
</dbReference>
<keyword evidence="10 13" id="KW-0406">Ion transport</keyword>
<evidence type="ECO:0000256" key="2">
    <source>
        <dbReference type="ARBA" id="ARBA00009765"/>
    </source>
</evidence>